<sequence length="108" mass="11403">MASPKEINDSKNDSKSIGPVRHTTMIRGGACVPYTLIRRAAARDFPNTLSDATGMSNADLPTRAAAMETGAAPHIIIISDDEANGDNAYADSVHSSPSYSLPPCLCRL</sequence>
<dbReference type="Proteomes" id="UP000316621">
    <property type="component" value="Chromosome 2"/>
</dbReference>
<evidence type="ECO:0000313" key="3">
    <source>
        <dbReference type="Proteomes" id="UP000316621"/>
    </source>
</evidence>
<feature type="region of interest" description="Disordered" evidence="1">
    <location>
        <begin position="1"/>
        <end position="20"/>
    </location>
</feature>
<gene>
    <name evidence="2" type="ORF">C5167_020695</name>
</gene>
<feature type="compositionally biased region" description="Basic and acidic residues" evidence="1">
    <location>
        <begin position="1"/>
        <end position="14"/>
    </location>
</feature>
<dbReference type="Gramene" id="RZC52273">
    <property type="protein sequence ID" value="RZC52273"/>
    <property type="gene ID" value="C5167_020695"/>
</dbReference>
<reference evidence="2 3" key="1">
    <citation type="journal article" date="2018" name="Science">
        <title>The opium poppy genome and morphinan production.</title>
        <authorList>
            <person name="Guo L."/>
            <person name="Winzer T."/>
            <person name="Yang X."/>
            <person name="Li Y."/>
            <person name="Ning Z."/>
            <person name="He Z."/>
            <person name="Teodor R."/>
            <person name="Lu Y."/>
            <person name="Bowser T.A."/>
            <person name="Graham I.A."/>
            <person name="Ye K."/>
        </authorList>
    </citation>
    <scope>NUCLEOTIDE SEQUENCE [LARGE SCALE GENOMIC DNA]</scope>
    <source>
        <strain evidence="3">cv. HN1</strain>
        <tissue evidence="2">Leaves</tissue>
    </source>
</reference>
<dbReference type="AlphaFoldDB" id="A0A4Y7ITQ7"/>
<proteinExistence type="predicted"/>
<organism evidence="2 3">
    <name type="scientific">Papaver somniferum</name>
    <name type="common">Opium poppy</name>
    <dbReference type="NCBI Taxonomy" id="3469"/>
    <lineage>
        <taxon>Eukaryota</taxon>
        <taxon>Viridiplantae</taxon>
        <taxon>Streptophyta</taxon>
        <taxon>Embryophyta</taxon>
        <taxon>Tracheophyta</taxon>
        <taxon>Spermatophyta</taxon>
        <taxon>Magnoliopsida</taxon>
        <taxon>Ranunculales</taxon>
        <taxon>Papaveraceae</taxon>
        <taxon>Papaveroideae</taxon>
        <taxon>Papaver</taxon>
    </lineage>
</organism>
<protein>
    <submittedName>
        <fullName evidence="2">Uncharacterized protein</fullName>
    </submittedName>
</protein>
<evidence type="ECO:0000256" key="1">
    <source>
        <dbReference type="SAM" id="MobiDB-lite"/>
    </source>
</evidence>
<dbReference type="EMBL" id="CM010716">
    <property type="protein sequence ID" value="RZC52273.1"/>
    <property type="molecule type" value="Genomic_DNA"/>
</dbReference>
<accession>A0A4Y7ITQ7</accession>
<keyword evidence="3" id="KW-1185">Reference proteome</keyword>
<name>A0A4Y7ITQ7_PAPSO</name>
<evidence type="ECO:0000313" key="2">
    <source>
        <dbReference type="EMBL" id="RZC52273.1"/>
    </source>
</evidence>